<dbReference type="EMBL" id="JANBPT010000010">
    <property type="protein sequence ID" value="KAJ1930308.1"/>
    <property type="molecule type" value="Genomic_DNA"/>
</dbReference>
<dbReference type="AlphaFoldDB" id="A0A9W8AIX2"/>
<organism evidence="2 3">
    <name type="scientific">Tieghemiomyces parasiticus</name>
    <dbReference type="NCBI Taxonomy" id="78921"/>
    <lineage>
        <taxon>Eukaryota</taxon>
        <taxon>Fungi</taxon>
        <taxon>Fungi incertae sedis</taxon>
        <taxon>Zoopagomycota</taxon>
        <taxon>Kickxellomycotina</taxon>
        <taxon>Dimargaritomycetes</taxon>
        <taxon>Dimargaritales</taxon>
        <taxon>Dimargaritaceae</taxon>
        <taxon>Tieghemiomyces</taxon>
    </lineage>
</organism>
<sequence>MSHFTLRLFTIRGGPSAHSTLFAPRLTGRFNLAGLGTRSASTAPTPLTANPKLSAGEILRSNPHDRTERLLRGLIAVNRLRPTGSQIQAARELLKAAETKDIIMYRRDGRPFRYKAIPVVILQTILFVNMAHLAYYHLPNYETLGSDTGGLASPYQRAAITLGTLALSAGFTVLAYYMGRTNVTKFTMLRGGQRLVVERSGIFRAPPPITTSLHAAASRYPLLDAAGAVEKKRDYFLVVPGSTMSMQFKPRAEMLQPQAWDVLFNKTPTITK</sequence>
<evidence type="ECO:0000256" key="1">
    <source>
        <dbReference type="SAM" id="Phobius"/>
    </source>
</evidence>
<keyword evidence="3" id="KW-1185">Reference proteome</keyword>
<keyword evidence="1" id="KW-0812">Transmembrane</keyword>
<dbReference type="Proteomes" id="UP001150569">
    <property type="component" value="Unassembled WGS sequence"/>
</dbReference>
<reference evidence="2" key="1">
    <citation type="submission" date="2022-07" db="EMBL/GenBank/DDBJ databases">
        <title>Phylogenomic reconstructions and comparative analyses of Kickxellomycotina fungi.</title>
        <authorList>
            <person name="Reynolds N.K."/>
            <person name="Stajich J.E."/>
            <person name="Barry K."/>
            <person name="Grigoriev I.V."/>
            <person name="Crous P."/>
            <person name="Smith M.E."/>
        </authorList>
    </citation>
    <scope>NUCLEOTIDE SEQUENCE</scope>
    <source>
        <strain evidence="2">RSA 861</strain>
    </source>
</reference>
<keyword evidence="1" id="KW-1133">Transmembrane helix</keyword>
<keyword evidence="1" id="KW-0472">Membrane</keyword>
<evidence type="ECO:0000313" key="3">
    <source>
        <dbReference type="Proteomes" id="UP001150569"/>
    </source>
</evidence>
<name>A0A9W8AIX2_9FUNG</name>
<accession>A0A9W8AIX2</accession>
<comment type="caution">
    <text evidence="2">The sequence shown here is derived from an EMBL/GenBank/DDBJ whole genome shotgun (WGS) entry which is preliminary data.</text>
</comment>
<evidence type="ECO:0000313" key="2">
    <source>
        <dbReference type="EMBL" id="KAJ1930308.1"/>
    </source>
</evidence>
<feature type="transmembrane region" description="Helical" evidence="1">
    <location>
        <begin position="116"/>
        <end position="138"/>
    </location>
</feature>
<proteinExistence type="predicted"/>
<feature type="transmembrane region" description="Helical" evidence="1">
    <location>
        <begin position="158"/>
        <end position="178"/>
    </location>
</feature>
<protein>
    <submittedName>
        <fullName evidence="2">Uncharacterized protein</fullName>
    </submittedName>
</protein>
<gene>
    <name evidence="2" type="ORF">IWQ60_000420</name>
</gene>